<accession>A0ABW6AS13</accession>
<gene>
    <name evidence="2" type="ORF">ACFS25_31345</name>
</gene>
<keyword evidence="3" id="KW-1185">Reference proteome</keyword>
<dbReference type="EMBL" id="JBHUOM010000050">
    <property type="protein sequence ID" value="MFD2938301.1"/>
    <property type="molecule type" value="Genomic_DNA"/>
</dbReference>
<feature type="coiled-coil region" evidence="1">
    <location>
        <begin position="12"/>
        <end position="46"/>
    </location>
</feature>
<evidence type="ECO:0000313" key="2">
    <source>
        <dbReference type="EMBL" id="MFD2938301.1"/>
    </source>
</evidence>
<proteinExistence type="predicted"/>
<sequence length="85" mass="10086">MESTGIAERKVLKKIQKRRQKVIKTYEKLIKKLEGHLEKVNRLEEEEEVVSTVRLTISTGLNQSRKFLEKIQDDYQKAVFKQIKI</sequence>
<evidence type="ECO:0000256" key="1">
    <source>
        <dbReference type="SAM" id="Coils"/>
    </source>
</evidence>
<reference evidence="3" key="1">
    <citation type="journal article" date="2019" name="Int. J. Syst. Evol. Microbiol.">
        <title>The Global Catalogue of Microorganisms (GCM) 10K type strain sequencing project: providing services to taxonomists for standard genome sequencing and annotation.</title>
        <authorList>
            <consortium name="The Broad Institute Genomics Platform"/>
            <consortium name="The Broad Institute Genome Sequencing Center for Infectious Disease"/>
            <person name="Wu L."/>
            <person name="Ma J."/>
        </authorList>
    </citation>
    <scope>NUCLEOTIDE SEQUENCE [LARGE SCALE GENOMIC DNA]</scope>
    <source>
        <strain evidence="3">KCTC 52490</strain>
    </source>
</reference>
<name>A0ABW6AS13_9BACT</name>
<organism evidence="2 3">
    <name type="scientific">Spirosoma flavum</name>
    <dbReference type="NCBI Taxonomy" id="2048557"/>
    <lineage>
        <taxon>Bacteria</taxon>
        <taxon>Pseudomonadati</taxon>
        <taxon>Bacteroidota</taxon>
        <taxon>Cytophagia</taxon>
        <taxon>Cytophagales</taxon>
        <taxon>Cytophagaceae</taxon>
        <taxon>Spirosoma</taxon>
    </lineage>
</organism>
<dbReference type="Proteomes" id="UP001597512">
    <property type="component" value="Unassembled WGS sequence"/>
</dbReference>
<protein>
    <submittedName>
        <fullName evidence="2">Uncharacterized protein</fullName>
    </submittedName>
</protein>
<evidence type="ECO:0000313" key="3">
    <source>
        <dbReference type="Proteomes" id="UP001597512"/>
    </source>
</evidence>
<dbReference type="RefSeq" id="WP_381509101.1">
    <property type="nucleotide sequence ID" value="NZ_JBHUOM010000050.1"/>
</dbReference>
<keyword evidence="1" id="KW-0175">Coiled coil</keyword>
<comment type="caution">
    <text evidence="2">The sequence shown here is derived from an EMBL/GenBank/DDBJ whole genome shotgun (WGS) entry which is preliminary data.</text>
</comment>